<organism evidence="1 3">
    <name type="scientific">Porphyromonas macacae</name>
    <dbReference type="NCBI Taxonomy" id="28115"/>
    <lineage>
        <taxon>Bacteria</taxon>
        <taxon>Pseudomonadati</taxon>
        <taxon>Bacteroidota</taxon>
        <taxon>Bacteroidia</taxon>
        <taxon>Bacteroidales</taxon>
        <taxon>Porphyromonadaceae</taxon>
        <taxon>Porphyromonas</taxon>
    </lineage>
</organism>
<keyword evidence="3" id="KW-1185">Reference proteome</keyword>
<evidence type="ECO:0000313" key="1">
    <source>
        <dbReference type="EMBL" id="KGN72352.1"/>
    </source>
</evidence>
<dbReference type="Pfam" id="PF17642">
    <property type="entry name" value="TssD"/>
    <property type="match status" value="1"/>
</dbReference>
<evidence type="ECO:0000313" key="2">
    <source>
        <dbReference type="EMBL" id="SUB88470.1"/>
    </source>
</evidence>
<reference evidence="1 3" key="1">
    <citation type="submission" date="2014-09" db="EMBL/GenBank/DDBJ databases">
        <title>Draft Genome Sequence of Porphyromonas macacae COT-192_OH2859.</title>
        <authorList>
            <person name="Wallis C."/>
            <person name="Deusch O."/>
            <person name="O'Flynn C."/>
            <person name="Davis I."/>
            <person name="Horsfall A."/>
            <person name="Kirkwood N."/>
            <person name="Harris S."/>
            <person name="Eisen J.A."/>
            <person name="Coil D.A."/>
            <person name="Darling A.E."/>
            <person name="Jospin G."/>
            <person name="Alexiev A."/>
        </authorList>
    </citation>
    <scope>NUCLEOTIDE SEQUENCE [LARGE SCALE GENOMIC DNA]</scope>
    <source>
        <strain evidence="3">COT-192 OH2859</strain>
        <strain evidence="1">COT-192_OH2859</strain>
    </source>
</reference>
<dbReference type="AlphaFoldDB" id="A0A0A2E446"/>
<gene>
    <name evidence="1" type="ORF">HQ47_10470</name>
    <name evidence="2" type="ORF">NCTC11632_00539</name>
</gene>
<evidence type="ECO:0000313" key="3">
    <source>
        <dbReference type="Proteomes" id="UP000030103"/>
    </source>
</evidence>
<dbReference type="EMBL" id="UGTF01000002">
    <property type="protein sequence ID" value="SUB88470.1"/>
    <property type="molecule type" value="Genomic_DNA"/>
</dbReference>
<dbReference type="GO" id="GO:0033104">
    <property type="term" value="C:type VI protein secretion system complex"/>
    <property type="evidence" value="ECO:0007669"/>
    <property type="project" value="InterPro"/>
</dbReference>
<sequence>MDVNNSDLTLDLAVDGAPAAYSIIDFGIEFAQACDKKGQPESETIGGIISFCIDGVSDPFITHWMFSPFSRKNGVFSFRLPNETSPLVVEFEDAYCIDYSQSTSFGSNPLTRLVLSAKTVRMNGREHQNIWE</sequence>
<name>A0A0A2E446_9PORP</name>
<dbReference type="Proteomes" id="UP000030103">
    <property type="component" value="Unassembled WGS sequence"/>
</dbReference>
<evidence type="ECO:0000313" key="4">
    <source>
        <dbReference type="Proteomes" id="UP000254156"/>
    </source>
</evidence>
<dbReference type="InterPro" id="IPR041408">
    <property type="entry name" value="Hcp_Tssd"/>
</dbReference>
<reference evidence="2 4" key="2">
    <citation type="submission" date="2018-06" db="EMBL/GenBank/DDBJ databases">
        <authorList>
            <consortium name="Pathogen Informatics"/>
            <person name="Doyle S."/>
        </authorList>
    </citation>
    <scope>NUCLEOTIDE SEQUENCE [LARGE SCALE GENOMIC DNA]</scope>
    <source>
        <strain evidence="2 4">NCTC11632</strain>
    </source>
</reference>
<dbReference type="STRING" id="28115.HQ47_10470"/>
<dbReference type="RefSeq" id="WP_025004584.1">
    <property type="nucleotide sequence ID" value="NZ_JASBZX010000017.1"/>
</dbReference>
<dbReference type="EMBL" id="JRFA01000031">
    <property type="protein sequence ID" value="KGN72352.1"/>
    <property type="molecule type" value="Genomic_DNA"/>
</dbReference>
<proteinExistence type="predicted"/>
<protein>
    <submittedName>
        <fullName evidence="1">Uncharacterized protein</fullName>
    </submittedName>
</protein>
<dbReference type="OrthoDB" id="955509at2"/>
<dbReference type="Proteomes" id="UP000254156">
    <property type="component" value="Unassembled WGS sequence"/>
</dbReference>
<accession>A0A0A2E446</accession>